<evidence type="ECO:0000313" key="2">
    <source>
        <dbReference type="Proteomes" id="UP000015106"/>
    </source>
</evidence>
<dbReference type="AlphaFoldDB" id="A0A8R7QAW2"/>
<proteinExistence type="predicted"/>
<evidence type="ECO:0000313" key="1">
    <source>
        <dbReference type="EnsemblPlants" id="TuG1812G0400004035.01.T01.cds321921"/>
    </source>
</evidence>
<accession>A0A8R7QAW2</accession>
<sequence length="128" mass="13979">MTTHGDHPVIIQVCVSSPNTGEWSDPCPGLDLGVDAFIMPVPPVVIRDRCSLLDACMRVVSMITLQEFSSTTWALIAYRRLTCRCRGLSMSATSSSWPWRMAAWGLHMSVDQPSTCGQAQASDDMDSA</sequence>
<protein>
    <submittedName>
        <fullName evidence="1">Uncharacterized protein</fullName>
    </submittedName>
</protein>
<dbReference type="Gramene" id="TuG1812G0400004035.01.T01">
    <property type="protein sequence ID" value="TuG1812G0400004035.01.T01.cds321921"/>
    <property type="gene ID" value="TuG1812G0400004035.01"/>
</dbReference>
<name>A0A8R7QAW2_TRIUA</name>
<reference evidence="1" key="3">
    <citation type="submission" date="2022-06" db="UniProtKB">
        <authorList>
            <consortium name="EnsemblPlants"/>
        </authorList>
    </citation>
    <scope>IDENTIFICATION</scope>
</reference>
<dbReference type="Proteomes" id="UP000015106">
    <property type="component" value="Chromosome 4"/>
</dbReference>
<reference evidence="1" key="2">
    <citation type="submission" date="2018-03" db="EMBL/GenBank/DDBJ databases">
        <title>The Triticum urartu genome reveals the dynamic nature of wheat genome evolution.</title>
        <authorList>
            <person name="Ling H."/>
            <person name="Ma B."/>
            <person name="Shi X."/>
            <person name="Liu H."/>
            <person name="Dong L."/>
            <person name="Sun H."/>
            <person name="Cao Y."/>
            <person name="Gao Q."/>
            <person name="Zheng S."/>
            <person name="Li Y."/>
            <person name="Yu Y."/>
            <person name="Du H."/>
            <person name="Qi M."/>
            <person name="Li Y."/>
            <person name="Yu H."/>
            <person name="Cui Y."/>
            <person name="Wang N."/>
            <person name="Chen C."/>
            <person name="Wu H."/>
            <person name="Zhao Y."/>
            <person name="Zhang J."/>
            <person name="Li Y."/>
            <person name="Zhou W."/>
            <person name="Zhang B."/>
            <person name="Hu W."/>
            <person name="Eijk M."/>
            <person name="Tang J."/>
            <person name="Witsenboer H."/>
            <person name="Zhao S."/>
            <person name="Li Z."/>
            <person name="Zhang A."/>
            <person name="Wang D."/>
            <person name="Liang C."/>
        </authorList>
    </citation>
    <scope>NUCLEOTIDE SEQUENCE [LARGE SCALE GENOMIC DNA]</scope>
    <source>
        <strain evidence="1">cv. G1812</strain>
    </source>
</reference>
<organism evidence="1 2">
    <name type="scientific">Triticum urartu</name>
    <name type="common">Red wild einkorn</name>
    <name type="synonym">Crithodium urartu</name>
    <dbReference type="NCBI Taxonomy" id="4572"/>
    <lineage>
        <taxon>Eukaryota</taxon>
        <taxon>Viridiplantae</taxon>
        <taxon>Streptophyta</taxon>
        <taxon>Embryophyta</taxon>
        <taxon>Tracheophyta</taxon>
        <taxon>Spermatophyta</taxon>
        <taxon>Magnoliopsida</taxon>
        <taxon>Liliopsida</taxon>
        <taxon>Poales</taxon>
        <taxon>Poaceae</taxon>
        <taxon>BOP clade</taxon>
        <taxon>Pooideae</taxon>
        <taxon>Triticodae</taxon>
        <taxon>Triticeae</taxon>
        <taxon>Triticinae</taxon>
        <taxon>Triticum</taxon>
    </lineage>
</organism>
<reference evidence="2" key="1">
    <citation type="journal article" date="2013" name="Nature">
        <title>Draft genome of the wheat A-genome progenitor Triticum urartu.</title>
        <authorList>
            <person name="Ling H.Q."/>
            <person name="Zhao S."/>
            <person name="Liu D."/>
            <person name="Wang J."/>
            <person name="Sun H."/>
            <person name="Zhang C."/>
            <person name="Fan H."/>
            <person name="Li D."/>
            <person name="Dong L."/>
            <person name="Tao Y."/>
            <person name="Gao C."/>
            <person name="Wu H."/>
            <person name="Li Y."/>
            <person name="Cui Y."/>
            <person name="Guo X."/>
            <person name="Zheng S."/>
            <person name="Wang B."/>
            <person name="Yu K."/>
            <person name="Liang Q."/>
            <person name="Yang W."/>
            <person name="Lou X."/>
            <person name="Chen J."/>
            <person name="Feng M."/>
            <person name="Jian J."/>
            <person name="Zhang X."/>
            <person name="Luo G."/>
            <person name="Jiang Y."/>
            <person name="Liu J."/>
            <person name="Wang Z."/>
            <person name="Sha Y."/>
            <person name="Zhang B."/>
            <person name="Wu H."/>
            <person name="Tang D."/>
            <person name="Shen Q."/>
            <person name="Xue P."/>
            <person name="Zou S."/>
            <person name="Wang X."/>
            <person name="Liu X."/>
            <person name="Wang F."/>
            <person name="Yang Y."/>
            <person name="An X."/>
            <person name="Dong Z."/>
            <person name="Zhang K."/>
            <person name="Zhang X."/>
            <person name="Luo M.C."/>
            <person name="Dvorak J."/>
            <person name="Tong Y."/>
            <person name="Wang J."/>
            <person name="Yang H."/>
            <person name="Li Z."/>
            <person name="Wang D."/>
            <person name="Zhang A."/>
            <person name="Wang J."/>
        </authorList>
    </citation>
    <scope>NUCLEOTIDE SEQUENCE</scope>
    <source>
        <strain evidence="2">cv. G1812</strain>
    </source>
</reference>
<keyword evidence="2" id="KW-1185">Reference proteome</keyword>
<dbReference type="EnsemblPlants" id="TuG1812G0400004035.01.T01">
    <property type="protein sequence ID" value="TuG1812G0400004035.01.T01.cds321921"/>
    <property type="gene ID" value="TuG1812G0400004035.01"/>
</dbReference>